<dbReference type="Pfam" id="PF07690">
    <property type="entry name" value="MFS_1"/>
    <property type="match status" value="1"/>
</dbReference>
<dbReference type="InterPro" id="IPR011701">
    <property type="entry name" value="MFS"/>
</dbReference>
<dbReference type="eggNOG" id="COG2814">
    <property type="taxonomic scope" value="Bacteria"/>
</dbReference>
<organism evidence="7 8">
    <name type="scientific">Arcobacter nitrofigilis (strain ATCC 33309 / DSM 7299 / CCUG 15893 / LMG 7604 / NCTC 12251 / CI)</name>
    <name type="common">Campylobacter nitrofigilis</name>
    <dbReference type="NCBI Taxonomy" id="572480"/>
    <lineage>
        <taxon>Bacteria</taxon>
        <taxon>Pseudomonadati</taxon>
        <taxon>Campylobacterota</taxon>
        <taxon>Epsilonproteobacteria</taxon>
        <taxon>Campylobacterales</taxon>
        <taxon>Arcobacteraceae</taxon>
        <taxon>Arcobacter</taxon>
    </lineage>
</organism>
<feature type="transmembrane region" description="Helical" evidence="5">
    <location>
        <begin position="47"/>
        <end position="66"/>
    </location>
</feature>
<dbReference type="STRING" id="572480.Arnit_0538"/>
<feature type="transmembrane region" description="Helical" evidence="5">
    <location>
        <begin position="167"/>
        <end position="191"/>
    </location>
</feature>
<dbReference type="AlphaFoldDB" id="D5UZG6"/>
<evidence type="ECO:0000256" key="2">
    <source>
        <dbReference type="ARBA" id="ARBA00022692"/>
    </source>
</evidence>
<dbReference type="OrthoDB" id="9787815at2"/>
<dbReference type="Gene3D" id="1.20.1250.20">
    <property type="entry name" value="MFS general substrate transporter like domains"/>
    <property type="match status" value="2"/>
</dbReference>
<reference evidence="7 8" key="1">
    <citation type="journal article" date="2010" name="Stand. Genomic Sci.">
        <title>Complete genome sequence of Arcobacter nitrofigilis type strain (CI).</title>
        <authorList>
            <person name="Pati A."/>
            <person name="Gronow S."/>
            <person name="Lapidus A."/>
            <person name="Copeland A."/>
            <person name="Glavina Del Rio T."/>
            <person name="Nolan M."/>
            <person name="Lucas S."/>
            <person name="Tice H."/>
            <person name="Cheng J.F."/>
            <person name="Han C."/>
            <person name="Chertkov O."/>
            <person name="Bruce D."/>
            <person name="Tapia R."/>
            <person name="Goodwin L."/>
            <person name="Pitluck S."/>
            <person name="Liolios K."/>
            <person name="Ivanova N."/>
            <person name="Mavromatis K."/>
            <person name="Chen A."/>
            <person name="Palaniappan K."/>
            <person name="Land M."/>
            <person name="Hauser L."/>
            <person name="Chang Y.J."/>
            <person name="Jeffries C.D."/>
            <person name="Detter J.C."/>
            <person name="Rohde M."/>
            <person name="Goker M."/>
            <person name="Bristow J."/>
            <person name="Eisen J.A."/>
            <person name="Markowitz V."/>
            <person name="Hugenholtz P."/>
            <person name="Klenk H.P."/>
            <person name="Kyrpides N.C."/>
        </authorList>
    </citation>
    <scope>NUCLEOTIDE SEQUENCE [LARGE SCALE GENOMIC DNA]</scope>
    <source>
        <strain evidence="8">ATCC 33309 / DSM 7299 / CCUG 15893 / LMG 7604 / NCTC 12251 / CI</strain>
    </source>
</reference>
<dbReference type="GO" id="GO:0022857">
    <property type="term" value="F:transmembrane transporter activity"/>
    <property type="evidence" value="ECO:0007669"/>
    <property type="project" value="InterPro"/>
</dbReference>
<keyword evidence="2 5" id="KW-0812">Transmembrane</keyword>
<name>D5UZG6_ARCNC</name>
<dbReference type="InterPro" id="IPR020846">
    <property type="entry name" value="MFS_dom"/>
</dbReference>
<feature type="transmembrane region" description="Helical" evidence="5">
    <location>
        <begin position="310"/>
        <end position="331"/>
    </location>
</feature>
<dbReference type="SUPFAM" id="SSF103473">
    <property type="entry name" value="MFS general substrate transporter"/>
    <property type="match status" value="1"/>
</dbReference>
<accession>D5UZG6</accession>
<dbReference type="PANTHER" id="PTHR12778">
    <property type="entry name" value="SOLUTE CARRIER FAMILY 33 ACETYL-COA TRANSPORTER -RELATED"/>
    <property type="match status" value="1"/>
</dbReference>
<dbReference type="PANTHER" id="PTHR12778:SF9">
    <property type="entry name" value="ACETYL-COENZYME A TRANSPORTER 1"/>
    <property type="match status" value="1"/>
</dbReference>
<evidence type="ECO:0000256" key="5">
    <source>
        <dbReference type="SAM" id="Phobius"/>
    </source>
</evidence>
<feature type="transmembrane region" description="Helical" evidence="5">
    <location>
        <begin position="106"/>
        <end position="125"/>
    </location>
</feature>
<evidence type="ECO:0000259" key="6">
    <source>
        <dbReference type="PROSITE" id="PS50850"/>
    </source>
</evidence>
<feature type="transmembrane region" description="Helical" evidence="5">
    <location>
        <begin position="379"/>
        <end position="401"/>
    </location>
</feature>
<feature type="transmembrane region" description="Helical" evidence="5">
    <location>
        <begin position="220"/>
        <end position="244"/>
    </location>
</feature>
<dbReference type="HOGENOM" id="CLU_029352_4_2_7"/>
<keyword evidence="3 5" id="KW-1133">Transmembrane helix</keyword>
<feature type="transmembrane region" description="Helical" evidence="5">
    <location>
        <begin position="284"/>
        <end position="304"/>
    </location>
</feature>
<dbReference type="EMBL" id="CP001999">
    <property type="protein sequence ID" value="ADG92203.1"/>
    <property type="molecule type" value="Genomic_DNA"/>
</dbReference>
<sequence precursor="true">MHKCSALNIQAIFLLASLYITQYVGFSFFSVAIIAIWRKSGMPLEQLGFFSLISLVWVVKFLWAPWVDRYVTKHEGYYSSFLKIVQLLLIIAISFSSFFDVIEDKLIIIISLVLVGLLAASQDIATEGLAFKLLNINERGLGGTLKTTGGIIGNIVGVGGALAIYEYFGWSATILLLAFITTITLIQLFFYKESKCEVEHTIHDISWRLFYQFWNKKGRLLLLILLIIYPIGMSMSYALLTPILVDAGYSLDKIGFINGVVGSVIGVIAAVISGFLLRIFSRKTMLISISIFEGFGFLTLLFLVNGHSNILFASLSMGIIFISYSASMPIIHALMMDQLSTKSPTTEYALQFTPLMLTGVIASVFGISLSGIFGYNTMIIVSSLFSFISMIYVVLFFKGIVNERD</sequence>
<dbReference type="InterPro" id="IPR036259">
    <property type="entry name" value="MFS_trans_sf"/>
</dbReference>
<feature type="transmembrane region" description="Helical" evidence="5">
    <location>
        <begin position="78"/>
        <end position="99"/>
    </location>
</feature>
<comment type="subcellular location">
    <subcellularLocation>
        <location evidence="1">Membrane</location>
        <topology evidence="1">Multi-pass membrane protein</topology>
    </subcellularLocation>
</comment>
<feature type="domain" description="Major facilitator superfamily (MFS) profile" evidence="6">
    <location>
        <begin position="11"/>
        <end position="401"/>
    </location>
</feature>
<keyword evidence="8" id="KW-1185">Reference proteome</keyword>
<evidence type="ECO:0000256" key="3">
    <source>
        <dbReference type="ARBA" id="ARBA00022989"/>
    </source>
</evidence>
<gene>
    <name evidence="7" type="ordered locus">Arnit_0538</name>
</gene>
<proteinExistence type="predicted"/>
<dbReference type="RefSeq" id="WP_013134348.1">
    <property type="nucleotide sequence ID" value="NC_014166.1"/>
</dbReference>
<feature type="transmembrane region" description="Helical" evidence="5">
    <location>
        <begin position="352"/>
        <end position="373"/>
    </location>
</feature>
<dbReference type="Proteomes" id="UP000000939">
    <property type="component" value="Chromosome"/>
</dbReference>
<dbReference type="PROSITE" id="PS50850">
    <property type="entry name" value="MFS"/>
    <property type="match status" value="1"/>
</dbReference>
<dbReference type="KEGG" id="ant:Arnit_0538"/>
<protein>
    <submittedName>
        <fullName evidence="7">Major facilitator superfamily MFS_1</fullName>
    </submittedName>
</protein>
<evidence type="ECO:0000256" key="4">
    <source>
        <dbReference type="ARBA" id="ARBA00023136"/>
    </source>
</evidence>
<dbReference type="InterPro" id="IPR004752">
    <property type="entry name" value="AmpG_permease/AT-1"/>
</dbReference>
<feature type="transmembrane region" description="Helical" evidence="5">
    <location>
        <begin position="256"/>
        <end position="277"/>
    </location>
</feature>
<evidence type="ECO:0000313" key="7">
    <source>
        <dbReference type="EMBL" id="ADG92203.1"/>
    </source>
</evidence>
<keyword evidence="4 5" id="KW-0472">Membrane</keyword>
<evidence type="ECO:0000313" key="8">
    <source>
        <dbReference type="Proteomes" id="UP000000939"/>
    </source>
</evidence>
<feature type="transmembrane region" description="Helical" evidence="5">
    <location>
        <begin position="12"/>
        <end position="35"/>
    </location>
</feature>
<dbReference type="GO" id="GO:0016020">
    <property type="term" value="C:membrane"/>
    <property type="evidence" value="ECO:0007669"/>
    <property type="project" value="UniProtKB-SubCell"/>
</dbReference>
<evidence type="ECO:0000256" key="1">
    <source>
        <dbReference type="ARBA" id="ARBA00004141"/>
    </source>
</evidence>